<name>A0A6J7ZQW7_PLARU</name>
<dbReference type="Proteomes" id="UP000196521">
    <property type="component" value="Chromosome"/>
</dbReference>
<reference evidence="2" key="1">
    <citation type="submission" date="2020-05" db="EMBL/GenBank/DDBJ databases">
        <authorList>
            <consortium name="Genoscope - CEA"/>
            <person name="William W."/>
        </authorList>
    </citation>
    <scope>NUCLEOTIDE SEQUENCE [LARGE SCALE GENOMIC DNA]</scope>
    <source>
        <strain evidence="2">PCC 7821</strain>
    </source>
</reference>
<keyword evidence="3" id="KW-1185">Reference proteome</keyword>
<organism evidence="2 3">
    <name type="scientific">Planktothrix rubescens CCAP 1459/22</name>
    <dbReference type="NCBI Taxonomy" id="329571"/>
    <lineage>
        <taxon>Bacteria</taxon>
        <taxon>Bacillati</taxon>
        <taxon>Cyanobacteriota</taxon>
        <taxon>Cyanophyceae</taxon>
        <taxon>Oscillatoriophycideae</taxon>
        <taxon>Oscillatoriales</taxon>
        <taxon>Microcoleaceae</taxon>
        <taxon>Planktothrix</taxon>
    </lineage>
</organism>
<dbReference type="EMBL" id="LR812490">
    <property type="protein sequence ID" value="CAC5344738.1"/>
    <property type="molecule type" value="Genomic_DNA"/>
</dbReference>
<sequence length="39" mass="4657">MIIFVLVENCYVYYPGKRENSQSPTKKQFKQEGIMRLCD</sequence>
<dbReference type="AlphaFoldDB" id="A0A6J7ZQW7"/>
<dbReference type="EMBL" id="CZCZ02000014">
    <property type="protein sequence ID" value="CAC5344738.1"/>
    <property type="molecule type" value="Genomic_DNA"/>
</dbReference>
<comment type="caution">
    <text evidence="2">The sequence shown here is derived from an EMBL/GenBank/DDBJ whole genome shotgun (WGS) entry which is preliminary data.</text>
</comment>
<proteinExistence type="predicted"/>
<protein>
    <submittedName>
        <fullName evidence="2">Uncharacterized protein</fullName>
    </submittedName>
</protein>
<accession>A0A6J7ZQW7</accession>
<gene>
    <name evidence="2" type="ORF">PLAN_41153</name>
</gene>
<evidence type="ECO:0000313" key="2">
    <source>
        <dbReference type="EMBL" id="CAC5344738.1"/>
    </source>
</evidence>
<evidence type="ECO:0000256" key="1">
    <source>
        <dbReference type="SAM" id="MobiDB-lite"/>
    </source>
</evidence>
<feature type="region of interest" description="Disordered" evidence="1">
    <location>
        <begin position="18"/>
        <end position="39"/>
    </location>
</feature>
<evidence type="ECO:0000313" key="3">
    <source>
        <dbReference type="Proteomes" id="UP000196521"/>
    </source>
</evidence>